<dbReference type="Gene3D" id="3.30.250.20">
    <property type="entry name" value="L1 transposable element, C-terminal domain"/>
    <property type="match status" value="1"/>
</dbReference>
<organism evidence="2 3">
    <name type="scientific">Pleurodeles waltl</name>
    <name type="common">Iberian ribbed newt</name>
    <dbReference type="NCBI Taxonomy" id="8319"/>
    <lineage>
        <taxon>Eukaryota</taxon>
        <taxon>Metazoa</taxon>
        <taxon>Chordata</taxon>
        <taxon>Craniata</taxon>
        <taxon>Vertebrata</taxon>
        <taxon>Euteleostomi</taxon>
        <taxon>Amphibia</taxon>
        <taxon>Batrachia</taxon>
        <taxon>Caudata</taxon>
        <taxon>Salamandroidea</taxon>
        <taxon>Salamandridae</taxon>
        <taxon>Pleurodelinae</taxon>
        <taxon>Pleurodeles</taxon>
    </lineage>
</organism>
<dbReference type="AlphaFoldDB" id="A0AAV7QBV8"/>
<evidence type="ECO:0000313" key="3">
    <source>
        <dbReference type="Proteomes" id="UP001066276"/>
    </source>
</evidence>
<keyword evidence="3" id="KW-1185">Reference proteome</keyword>
<proteinExistence type="predicted"/>
<accession>A0AAV7QBV8</accession>
<name>A0AAV7QBV8_PLEWA</name>
<feature type="coiled-coil region" evidence="1">
    <location>
        <begin position="14"/>
        <end position="48"/>
    </location>
</feature>
<keyword evidence="1" id="KW-0175">Coiled coil</keyword>
<evidence type="ECO:0000256" key="1">
    <source>
        <dbReference type="SAM" id="Coils"/>
    </source>
</evidence>
<dbReference type="EMBL" id="JANPWB010000010">
    <property type="protein sequence ID" value="KAJ1136712.1"/>
    <property type="molecule type" value="Genomic_DNA"/>
</dbReference>
<comment type="caution">
    <text evidence="2">The sequence shown here is derived from an EMBL/GenBank/DDBJ whole genome shotgun (WGS) entry which is preliminary data.</text>
</comment>
<dbReference type="InterPro" id="IPR042566">
    <property type="entry name" value="L1_C"/>
</dbReference>
<dbReference type="Proteomes" id="UP001066276">
    <property type="component" value="Chromosome 6"/>
</dbReference>
<sequence length="243" mass="27608">MSAAGRSTEDVNKVTSAESHINLLQSTSKKLEEQIQCLTRRRELMATRLKDQEGRVRKNNLRVLRVQEGPSANLFLKDSIVNTLRSKHLLKFFSTERTHRAPVPLLKLGACQGQSLSGCSTIAIETPSYKWPARTETIHTKMPQPVFPPDFTFEVQLKHCSFDEVKKMLHSKDIKYMMLFPARLWLLAEGQSWHFNTPSEAWGCAEGWHTPSAPKRSCVVETLESMLEELPPKSVMDSAKTEN</sequence>
<reference evidence="2" key="1">
    <citation type="journal article" date="2022" name="bioRxiv">
        <title>Sequencing and chromosome-scale assembly of the giantPleurodeles waltlgenome.</title>
        <authorList>
            <person name="Brown T."/>
            <person name="Elewa A."/>
            <person name="Iarovenko S."/>
            <person name="Subramanian E."/>
            <person name="Araus A.J."/>
            <person name="Petzold A."/>
            <person name="Susuki M."/>
            <person name="Suzuki K.-i.T."/>
            <person name="Hayashi T."/>
            <person name="Toyoda A."/>
            <person name="Oliveira C."/>
            <person name="Osipova E."/>
            <person name="Leigh N.D."/>
            <person name="Simon A."/>
            <person name="Yun M.H."/>
        </authorList>
    </citation>
    <scope>NUCLEOTIDE SEQUENCE</scope>
    <source>
        <strain evidence="2">20211129_DDA</strain>
        <tissue evidence="2">Liver</tissue>
    </source>
</reference>
<protein>
    <submittedName>
        <fullName evidence="2">Uncharacterized protein</fullName>
    </submittedName>
</protein>
<evidence type="ECO:0000313" key="2">
    <source>
        <dbReference type="EMBL" id="KAJ1136712.1"/>
    </source>
</evidence>
<gene>
    <name evidence="2" type="ORF">NDU88_003127</name>
</gene>